<accession>E4KQK3</accession>
<dbReference type="PROSITE" id="PS51192">
    <property type="entry name" value="HELICASE_ATP_BIND_1"/>
    <property type="match status" value="1"/>
</dbReference>
<feature type="domain" description="Helicase ATP-binding" evidence="2">
    <location>
        <begin position="1"/>
        <end position="140"/>
    </location>
</feature>
<dbReference type="PANTHER" id="PTHR45766">
    <property type="entry name" value="DNA ANNEALING HELICASE AND ENDONUCLEASE ZRANB3 FAMILY MEMBER"/>
    <property type="match status" value="1"/>
</dbReference>
<keyword evidence="4" id="KW-0347">Helicase</keyword>
<dbReference type="InterPro" id="IPR027417">
    <property type="entry name" value="P-loop_NTPase"/>
</dbReference>
<dbReference type="PANTHER" id="PTHR45766:SF6">
    <property type="entry name" value="SWI_SNF-RELATED MATRIX-ASSOCIATED ACTIN-DEPENDENT REGULATOR OF CHROMATIN SUBFAMILY A-LIKE PROTEIN 1"/>
    <property type="match status" value="1"/>
</dbReference>
<dbReference type="Pfam" id="PF00271">
    <property type="entry name" value="Helicase_C"/>
    <property type="match status" value="1"/>
</dbReference>
<dbReference type="GO" id="GO:0004386">
    <property type="term" value="F:helicase activity"/>
    <property type="evidence" value="ECO:0007669"/>
    <property type="project" value="UniProtKB-KW"/>
</dbReference>
<gene>
    <name evidence="4" type="ORF">HMPREF9257_0561</name>
</gene>
<dbReference type="GO" id="GO:0005524">
    <property type="term" value="F:ATP binding"/>
    <property type="evidence" value="ECO:0007669"/>
    <property type="project" value="InterPro"/>
</dbReference>
<dbReference type="InterPro" id="IPR000330">
    <property type="entry name" value="SNF2_N"/>
</dbReference>
<dbReference type="STRING" id="908337.HMPREF9257_0561"/>
<dbReference type="GO" id="GO:0006281">
    <property type="term" value="P:DNA repair"/>
    <property type="evidence" value="ECO:0007669"/>
    <property type="project" value="TreeGrafter"/>
</dbReference>
<dbReference type="InterPro" id="IPR001650">
    <property type="entry name" value="Helicase_C-like"/>
</dbReference>
<dbReference type="Pfam" id="PF00176">
    <property type="entry name" value="SNF2-rel_dom"/>
    <property type="match status" value="1"/>
</dbReference>
<dbReference type="AlphaFoldDB" id="E4KQK3"/>
<dbReference type="Gene3D" id="3.40.50.300">
    <property type="entry name" value="P-loop containing nucleotide triphosphate hydrolases"/>
    <property type="match status" value="1"/>
</dbReference>
<dbReference type="GO" id="GO:0016787">
    <property type="term" value="F:hydrolase activity"/>
    <property type="evidence" value="ECO:0007669"/>
    <property type="project" value="UniProtKB-KW"/>
</dbReference>
<dbReference type="Gene3D" id="3.40.50.10810">
    <property type="entry name" value="Tandem AAA-ATPase domain"/>
    <property type="match status" value="1"/>
</dbReference>
<dbReference type="Proteomes" id="UP000005990">
    <property type="component" value="Unassembled WGS sequence"/>
</dbReference>
<dbReference type="PROSITE" id="PS51194">
    <property type="entry name" value="HELICASE_CTER"/>
    <property type="match status" value="1"/>
</dbReference>
<keyword evidence="4" id="KW-0547">Nucleotide-binding</keyword>
<dbReference type="SUPFAM" id="SSF52540">
    <property type="entry name" value="P-loop containing nucleoside triphosphate hydrolases"/>
    <property type="match status" value="2"/>
</dbReference>
<name>E4KQK3_9LACT</name>
<protein>
    <submittedName>
        <fullName evidence="4">Helicase C-terminal domain protein</fullName>
    </submittedName>
</protein>
<dbReference type="InterPro" id="IPR014001">
    <property type="entry name" value="Helicase_ATP-bd"/>
</dbReference>
<keyword evidence="4" id="KW-0067">ATP-binding</keyword>
<sequence length="393" mass="44984">MDSSKPDYLIAADVGTGKTLMAIHHYLKYNQGEPLLIVAPPAKIKEGGWDGEVKLVEEKYGISITYNTMSYGVLSKRWREGNGCFVVFDECHYVKNPTSKRGKAANMLIKIASHFLLLSGTPASNDIGDMINYFIMFGFTKNKTQFQRKYGIWEQKFFGTKTINMVTDYKNKEELLGWYSSFTTSVKKDDVLDLPPITFRTVNFKPSKEYKVIEKDRVLDDKAYDNPSSLLHGLREHANRNDKLKYLEMLFEGTDNNIVIFYQYTSELEAIKEIAKGKIIFEVNGSKQAIPSKDKWDKVSNSLTLVQYQAGAAGIELQYANIVVYYTPTYSYQDYAQSLGRTHRNGQKRKVTVFRFNTEKTIEQAVWSALEKKKDFDKTLYLETKLGGNVSEL</sequence>
<evidence type="ECO:0000259" key="2">
    <source>
        <dbReference type="PROSITE" id="PS51192"/>
    </source>
</evidence>
<dbReference type="GO" id="GO:0031297">
    <property type="term" value="P:replication fork processing"/>
    <property type="evidence" value="ECO:0007669"/>
    <property type="project" value="TreeGrafter"/>
</dbReference>
<reference evidence="4 5" key="1">
    <citation type="submission" date="2010-10" db="EMBL/GenBank/DDBJ databases">
        <authorList>
            <person name="Durkin A.S."/>
            <person name="Madupu R."/>
            <person name="Torralba M."/>
            <person name="Gillis M."/>
            <person name="Methe B."/>
            <person name="Sutton G."/>
            <person name="Nelson K.E."/>
        </authorList>
    </citation>
    <scope>NUCLEOTIDE SEQUENCE [LARGE SCALE GENOMIC DNA]</scope>
    <source>
        <strain evidence="4 5">ACS-139-V-Col8</strain>
    </source>
</reference>
<proteinExistence type="predicted"/>
<keyword evidence="1" id="KW-0378">Hydrolase</keyword>
<evidence type="ECO:0000256" key="1">
    <source>
        <dbReference type="ARBA" id="ARBA00022801"/>
    </source>
</evidence>
<organism evidence="4 5">
    <name type="scientific">Eremococcus coleocola ACS-139-V-Col8</name>
    <dbReference type="NCBI Taxonomy" id="908337"/>
    <lineage>
        <taxon>Bacteria</taxon>
        <taxon>Bacillati</taxon>
        <taxon>Bacillota</taxon>
        <taxon>Bacilli</taxon>
        <taxon>Lactobacillales</taxon>
        <taxon>Aerococcaceae</taxon>
        <taxon>Eremococcus</taxon>
    </lineage>
</organism>
<keyword evidence="5" id="KW-1185">Reference proteome</keyword>
<dbReference type="eggNOG" id="COG0553">
    <property type="taxonomic scope" value="Bacteria"/>
</dbReference>
<evidence type="ECO:0000313" key="4">
    <source>
        <dbReference type="EMBL" id="EFR30555.1"/>
    </source>
</evidence>
<evidence type="ECO:0000313" key="5">
    <source>
        <dbReference type="Proteomes" id="UP000005990"/>
    </source>
</evidence>
<evidence type="ECO:0000259" key="3">
    <source>
        <dbReference type="PROSITE" id="PS51194"/>
    </source>
</evidence>
<comment type="caution">
    <text evidence="4">The sequence shown here is derived from an EMBL/GenBank/DDBJ whole genome shotgun (WGS) entry which is preliminary data.</text>
</comment>
<dbReference type="EMBL" id="AENN01000017">
    <property type="protein sequence ID" value="EFR30555.1"/>
    <property type="molecule type" value="Genomic_DNA"/>
</dbReference>
<feature type="domain" description="Helicase C-terminal" evidence="3">
    <location>
        <begin position="246"/>
        <end position="387"/>
    </location>
</feature>
<dbReference type="InterPro" id="IPR038718">
    <property type="entry name" value="SNF2-like_sf"/>
</dbReference>